<keyword evidence="5 11" id="KW-1003">Cell membrane</keyword>
<evidence type="ECO:0000313" key="13">
    <source>
        <dbReference type="EMBL" id="OCC14932.1"/>
    </source>
</evidence>
<comment type="similarity">
    <text evidence="3 11">Belongs to the binding-protein-dependent transport system permease family. CysTW subfamily.</text>
</comment>
<dbReference type="PROSITE" id="PS50928">
    <property type="entry name" value="ABC_TM1"/>
    <property type="match status" value="1"/>
</dbReference>
<dbReference type="Gene3D" id="1.10.3720.10">
    <property type="entry name" value="MetI-like"/>
    <property type="match status" value="1"/>
</dbReference>
<dbReference type="PANTHER" id="PTHR30183:SF8">
    <property type="entry name" value="MOLYBDENUM TRANSPORT SYSTEM PERMEASE"/>
    <property type="match status" value="1"/>
</dbReference>
<evidence type="ECO:0000256" key="7">
    <source>
        <dbReference type="ARBA" id="ARBA00022692"/>
    </source>
</evidence>
<evidence type="ECO:0000256" key="5">
    <source>
        <dbReference type="ARBA" id="ARBA00022475"/>
    </source>
</evidence>
<comment type="caution">
    <text evidence="13">The sequence shown here is derived from an EMBL/GenBank/DDBJ whole genome shotgun (WGS) entry which is preliminary data.</text>
</comment>
<keyword evidence="14" id="KW-1185">Reference proteome</keyword>
<keyword evidence="6 11" id="KW-0500">Molybdenum</keyword>
<organism evidence="13 14">
    <name type="scientific">Dissulfuribacter thermophilus</name>
    <dbReference type="NCBI Taxonomy" id="1156395"/>
    <lineage>
        <taxon>Bacteria</taxon>
        <taxon>Pseudomonadati</taxon>
        <taxon>Thermodesulfobacteriota</taxon>
        <taxon>Dissulfuribacteria</taxon>
        <taxon>Dissulfuribacterales</taxon>
        <taxon>Dissulfuribacteraceae</taxon>
        <taxon>Dissulfuribacter</taxon>
    </lineage>
</organism>
<evidence type="ECO:0000256" key="8">
    <source>
        <dbReference type="ARBA" id="ARBA00022989"/>
    </source>
</evidence>
<evidence type="ECO:0000259" key="12">
    <source>
        <dbReference type="PROSITE" id="PS50928"/>
    </source>
</evidence>
<gene>
    <name evidence="13" type="ORF">DBT_1727</name>
</gene>
<reference evidence="13 14" key="1">
    <citation type="submission" date="2016-06" db="EMBL/GenBank/DDBJ databases">
        <title>Respiratory ammonification of nitrate coupled to the oxidation of elemental sulfur in deep-sea autotrophic thermophilic bacteria.</title>
        <authorList>
            <person name="Slobodkina G.B."/>
            <person name="Mardanov A.V."/>
            <person name="Ravin N.V."/>
            <person name="Frolova A.A."/>
            <person name="Viryasiv M.B."/>
            <person name="Chernyh N.A."/>
            <person name="Bonch-Osmolovskaya E.A."/>
            <person name="Slobodkin A.I."/>
        </authorList>
    </citation>
    <scope>NUCLEOTIDE SEQUENCE [LARGE SCALE GENOMIC DNA]</scope>
    <source>
        <strain evidence="13 14">S69</strain>
    </source>
</reference>
<dbReference type="Proteomes" id="UP000093080">
    <property type="component" value="Unassembled WGS sequence"/>
</dbReference>
<evidence type="ECO:0000256" key="10">
    <source>
        <dbReference type="RuleBase" id="RU363032"/>
    </source>
</evidence>
<keyword evidence="7 10" id="KW-0812">Transmembrane</keyword>
<dbReference type="STRING" id="1156395.DBT_1727"/>
<evidence type="ECO:0000256" key="3">
    <source>
        <dbReference type="ARBA" id="ARBA00007069"/>
    </source>
</evidence>
<evidence type="ECO:0000256" key="4">
    <source>
        <dbReference type="ARBA" id="ARBA00022448"/>
    </source>
</evidence>
<dbReference type="InterPro" id="IPR035906">
    <property type="entry name" value="MetI-like_sf"/>
</dbReference>
<evidence type="ECO:0000313" key="14">
    <source>
        <dbReference type="Proteomes" id="UP000093080"/>
    </source>
</evidence>
<evidence type="ECO:0000256" key="6">
    <source>
        <dbReference type="ARBA" id="ARBA00022505"/>
    </source>
</evidence>
<dbReference type="GO" id="GO:0005886">
    <property type="term" value="C:plasma membrane"/>
    <property type="evidence" value="ECO:0007669"/>
    <property type="project" value="UniProtKB-SubCell"/>
</dbReference>
<dbReference type="CDD" id="cd06261">
    <property type="entry name" value="TM_PBP2"/>
    <property type="match status" value="1"/>
</dbReference>
<keyword evidence="9 10" id="KW-0472">Membrane</keyword>
<feature type="transmembrane region" description="Helical" evidence="10">
    <location>
        <begin position="131"/>
        <end position="153"/>
    </location>
</feature>
<dbReference type="RefSeq" id="WP_067619029.1">
    <property type="nucleotide sequence ID" value="NZ_MAGO01000008.1"/>
</dbReference>
<feature type="transmembrane region" description="Helical" evidence="10">
    <location>
        <begin position="41"/>
        <end position="65"/>
    </location>
</feature>
<dbReference type="InterPro" id="IPR000515">
    <property type="entry name" value="MetI-like"/>
</dbReference>
<evidence type="ECO:0000256" key="9">
    <source>
        <dbReference type="ARBA" id="ARBA00023136"/>
    </source>
</evidence>
<name>A0A1B9F4T5_9BACT</name>
<evidence type="ECO:0000256" key="11">
    <source>
        <dbReference type="RuleBase" id="RU365097"/>
    </source>
</evidence>
<evidence type="ECO:0000256" key="1">
    <source>
        <dbReference type="ARBA" id="ARBA00002949"/>
    </source>
</evidence>
<dbReference type="Pfam" id="PF00528">
    <property type="entry name" value="BPD_transp_1"/>
    <property type="match status" value="1"/>
</dbReference>
<feature type="domain" description="ABC transmembrane type-1" evidence="12">
    <location>
        <begin position="6"/>
        <end position="214"/>
    </location>
</feature>
<keyword evidence="8 10" id="KW-1133">Transmembrane helix</keyword>
<dbReference type="NCBIfam" id="TIGR02141">
    <property type="entry name" value="modB_ABC"/>
    <property type="match status" value="1"/>
</dbReference>
<dbReference type="SUPFAM" id="SSF161098">
    <property type="entry name" value="MetI-like"/>
    <property type="match status" value="1"/>
</dbReference>
<dbReference type="PATRIC" id="fig|1156395.6.peg.1743"/>
<comment type="subcellular location">
    <subcellularLocation>
        <location evidence="2 10">Cell membrane</location>
        <topology evidence="2 10">Multi-pass membrane protein</topology>
    </subcellularLocation>
</comment>
<accession>A0A1B9F4T5</accession>
<evidence type="ECO:0000256" key="2">
    <source>
        <dbReference type="ARBA" id="ARBA00004651"/>
    </source>
</evidence>
<protein>
    <recommendedName>
        <fullName evidence="11">Molybdenum transport system permease</fullName>
    </recommendedName>
</protein>
<feature type="transmembrane region" description="Helical" evidence="10">
    <location>
        <begin position="12"/>
        <end position="34"/>
    </location>
</feature>
<dbReference type="InterPro" id="IPR011867">
    <property type="entry name" value="ModB_ABC"/>
</dbReference>
<comment type="function">
    <text evidence="1 11">Part of the binding-protein-dependent transport system for molybdenum; probably responsible for the translocation of the substrate across the membrane.</text>
</comment>
<dbReference type="GO" id="GO:0015098">
    <property type="term" value="F:molybdate ion transmembrane transporter activity"/>
    <property type="evidence" value="ECO:0007669"/>
    <property type="project" value="UniProtKB-UniRule"/>
</dbReference>
<dbReference type="OrthoDB" id="9795403at2"/>
<keyword evidence="4 10" id="KW-0813">Transport</keyword>
<dbReference type="PANTHER" id="PTHR30183">
    <property type="entry name" value="MOLYBDENUM TRANSPORT SYSTEM PERMEASE PROTEIN MODB"/>
    <property type="match status" value="1"/>
</dbReference>
<feature type="transmembrane region" description="Helical" evidence="10">
    <location>
        <begin position="194"/>
        <end position="213"/>
    </location>
</feature>
<proteinExistence type="inferred from homology"/>
<sequence>MDLTPLYLTAKLALVTTAILLVIAAPIAYCFAYVRLPAKPYLEALVSMPLVLPPTVLGFYLLIIMGPNGVLGHFWERVTGERLCFTFTGIVIASLVYSFPFAVQPLKAAFEKIDRRMLESAYVLGCSRIQTFYKVILPNSLNGILVAAILTFAHTMGEFGVVLMVGGSIPGKTKVASIAIYEYVESLRYSDANMLSLALAVTSYLVLVAVNSLNRRNSHGT</sequence>
<dbReference type="AlphaFoldDB" id="A0A1B9F4T5"/>
<feature type="transmembrane region" description="Helical" evidence="10">
    <location>
        <begin position="85"/>
        <end position="110"/>
    </location>
</feature>
<dbReference type="EMBL" id="MAGO01000008">
    <property type="protein sequence ID" value="OCC14932.1"/>
    <property type="molecule type" value="Genomic_DNA"/>
</dbReference>